<feature type="compositionally biased region" description="Pro residues" evidence="1">
    <location>
        <begin position="957"/>
        <end position="966"/>
    </location>
</feature>
<gene>
    <name evidence="3" type="ORF">BJ684DRAFT_17321</name>
</gene>
<feature type="compositionally biased region" description="Gly residues" evidence="1">
    <location>
        <begin position="710"/>
        <end position="724"/>
    </location>
</feature>
<feature type="compositionally biased region" description="Low complexity" evidence="1">
    <location>
        <begin position="558"/>
        <end position="575"/>
    </location>
</feature>
<feature type="compositionally biased region" description="Low complexity" evidence="1">
    <location>
        <begin position="59"/>
        <end position="87"/>
    </location>
</feature>
<feature type="compositionally biased region" description="Polar residues" evidence="1">
    <location>
        <begin position="656"/>
        <end position="666"/>
    </location>
</feature>
<dbReference type="GO" id="GO:0034063">
    <property type="term" value="P:stress granule assembly"/>
    <property type="evidence" value="ECO:0007669"/>
    <property type="project" value="TreeGrafter"/>
</dbReference>
<feature type="region of interest" description="Disordered" evidence="1">
    <location>
        <begin position="1"/>
        <end position="92"/>
    </location>
</feature>
<feature type="compositionally biased region" description="Low complexity" evidence="1">
    <location>
        <begin position="1211"/>
        <end position="1221"/>
    </location>
</feature>
<accession>A0A4P9Y0H7</accession>
<dbReference type="GO" id="GO:0003729">
    <property type="term" value="F:mRNA binding"/>
    <property type="evidence" value="ECO:0007669"/>
    <property type="project" value="TreeGrafter"/>
</dbReference>
<dbReference type="GO" id="GO:0010494">
    <property type="term" value="C:cytoplasmic stress granule"/>
    <property type="evidence" value="ECO:0007669"/>
    <property type="project" value="TreeGrafter"/>
</dbReference>
<feature type="compositionally biased region" description="Pro residues" evidence="1">
    <location>
        <begin position="1011"/>
        <end position="1025"/>
    </location>
</feature>
<feature type="region of interest" description="Disordered" evidence="1">
    <location>
        <begin position="377"/>
        <end position="598"/>
    </location>
</feature>
<feature type="compositionally biased region" description="Basic and acidic residues" evidence="1">
    <location>
        <begin position="838"/>
        <end position="870"/>
    </location>
</feature>
<feature type="compositionally biased region" description="Basic and acidic residues" evidence="1">
    <location>
        <begin position="481"/>
        <end position="490"/>
    </location>
</feature>
<dbReference type="InterPro" id="IPR045117">
    <property type="entry name" value="ATXN2-like"/>
</dbReference>
<feature type="region of interest" description="Disordered" evidence="1">
    <location>
        <begin position="1310"/>
        <end position="1370"/>
    </location>
</feature>
<evidence type="ECO:0000313" key="3">
    <source>
        <dbReference type="EMBL" id="RKP12164.1"/>
    </source>
</evidence>
<protein>
    <recommendedName>
        <fullName evidence="2">LsmAD domain-containing protein</fullName>
    </recommendedName>
</protein>
<feature type="compositionally biased region" description="Basic and acidic residues" evidence="1">
    <location>
        <begin position="383"/>
        <end position="394"/>
    </location>
</feature>
<feature type="compositionally biased region" description="Low complexity" evidence="1">
    <location>
        <begin position="31"/>
        <end position="46"/>
    </location>
</feature>
<feature type="region of interest" description="Disordered" evidence="1">
    <location>
        <begin position="638"/>
        <end position="756"/>
    </location>
</feature>
<feature type="domain" description="LsmAD" evidence="2">
    <location>
        <begin position="341"/>
        <end position="414"/>
    </location>
</feature>
<feature type="compositionally biased region" description="Pro residues" evidence="1">
    <location>
        <begin position="1158"/>
        <end position="1171"/>
    </location>
</feature>
<feature type="compositionally biased region" description="Low complexity" evidence="1">
    <location>
        <begin position="1026"/>
        <end position="1036"/>
    </location>
</feature>
<dbReference type="PANTHER" id="PTHR12854:SF7">
    <property type="entry name" value="ATAXIN-2 HOMOLOG"/>
    <property type="match status" value="1"/>
</dbReference>
<feature type="compositionally biased region" description="Polar residues" evidence="1">
    <location>
        <begin position="728"/>
        <end position="739"/>
    </location>
</feature>
<feature type="compositionally biased region" description="Pro residues" evidence="1">
    <location>
        <begin position="1185"/>
        <end position="1205"/>
    </location>
</feature>
<feature type="compositionally biased region" description="Basic and acidic residues" evidence="1">
    <location>
        <begin position="583"/>
        <end position="592"/>
    </location>
</feature>
<feature type="compositionally biased region" description="Low complexity" evidence="1">
    <location>
        <begin position="1"/>
        <end position="19"/>
    </location>
</feature>
<feature type="region of interest" description="Disordered" evidence="1">
    <location>
        <begin position="1084"/>
        <end position="1281"/>
    </location>
</feature>
<feature type="compositionally biased region" description="Low complexity" evidence="1">
    <location>
        <begin position="1107"/>
        <end position="1116"/>
    </location>
</feature>
<feature type="compositionally biased region" description="Basic and acidic residues" evidence="1">
    <location>
        <begin position="787"/>
        <end position="805"/>
    </location>
</feature>
<dbReference type="OrthoDB" id="2275718at2759"/>
<proteinExistence type="predicted"/>
<name>A0A4P9Y0H7_9FUNG</name>
<reference evidence="4" key="1">
    <citation type="journal article" date="2018" name="Nat. Microbiol.">
        <title>Leveraging single-cell genomics to expand the fungal tree of life.</title>
        <authorList>
            <person name="Ahrendt S.R."/>
            <person name="Quandt C.A."/>
            <person name="Ciobanu D."/>
            <person name="Clum A."/>
            <person name="Salamov A."/>
            <person name="Andreopoulos B."/>
            <person name="Cheng J.F."/>
            <person name="Woyke T."/>
            <person name="Pelin A."/>
            <person name="Henrissat B."/>
            <person name="Reynolds N.K."/>
            <person name="Benny G.L."/>
            <person name="Smith M.E."/>
            <person name="James T.Y."/>
            <person name="Grigoriev I.V."/>
        </authorList>
    </citation>
    <scope>NUCLEOTIDE SEQUENCE [LARGE SCALE GENOMIC DNA]</scope>
</reference>
<organism evidence="3 4">
    <name type="scientific">Piptocephalis cylindrospora</name>
    <dbReference type="NCBI Taxonomy" id="1907219"/>
    <lineage>
        <taxon>Eukaryota</taxon>
        <taxon>Fungi</taxon>
        <taxon>Fungi incertae sedis</taxon>
        <taxon>Zoopagomycota</taxon>
        <taxon>Zoopagomycotina</taxon>
        <taxon>Zoopagomycetes</taxon>
        <taxon>Zoopagales</taxon>
        <taxon>Piptocephalidaceae</taxon>
        <taxon>Piptocephalis</taxon>
    </lineage>
</organism>
<evidence type="ECO:0000259" key="2">
    <source>
        <dbReference type="SMART" id="SM01272"/>
    </source>
</evidence>
<dbReference type="InterPro" id="IPR025852">
    <property type="entry name" value="SM_dom_ATX"/>
</dbReference>
<feature type="compositionally biased region" description="Low complexity" evidence="1">
    <location>
        <begin position="440"/>
        <end position="452"/>
    </location>
</feature>
<dbReference type="Proteomes" id="UP000267251">
    <property type="component" value="Unassembled WGS sequence"/>
</dbReference>
<feature type="compositionally biased region" description="Polar residues" evidence="1">
    <location>
        <begin position="871"/>
        <end position="884"/>
    </location>
</feature>
<keyword evidence="4" id="KW-1185">Reference proteome</keyword>
<evidence type="ECO:0000256" key="1">
    <source>
        <dbReference type="SAM" id="MobiDB-lite"/>
    </source>
</evidence>
<dbReference type="EMBL" id="KZ988452">
    <property type="protein sequence ID" value="RKP12164.1"/>
    <property type="molecule type" value="Genomic_DNA"/>
</dbReference>
<feature type="region of interest" description="Disordered" evidence="1">
    <location>
        <begin position="276"/>
        <end position="342"/>
    </location>
</feature>
<sequence length="1370" mass="142169">MSHPSSSSSSGYNGSGAPSRNGSFRGRQGPSSSNSSSSSSSSSSGSSRGGKLGKWAANSSPSHSPSPSASISSPPLAPSLSTSTSSPEDTFASHQHDRTLYLLMHLVGQVVHLTTRGGITYEGYFHAAHTDAAEFGVVLQMARILPESEGTEDEEEMERRRTVVVLAKDVVMLEASDTDFSTPSMAGGLGLPGFQTDGSISSKSPGDSSTSTDSSAPPKERQLHRWADWADEDEDDEGLNGLEVDGWLDQPAPILSAPAPPSIKESLSLDHSKVKLEASKGALPPSSTSSSSSSSSSSPPPSTAATTKSPPPSVVGPQPKEQNASGDGEPWDQFAANESLFGVRTDYTEEAYTTPLDRSAPGYAAREKEAERIAREILSQDTENAHMAEERGIKDTTASAGMDEEAKYGAVLRPFTPSRQQNKYVPPRWRQRQAAGGEGSTESETSKSSVSSPPVPPVPDLSVRMVKGGAPGGATVSGDTGLRERPDGLVKDNGPAPPALSPHSSASSTTSSSSMALKIPMGEAPARSTTTSATLTKAPPSLLEKAKDLPSGASTKMAEGSASGSPASNSPSLASVKASGRSGDSKAGDGKSRGLPQDLLSRVKAELLKGGNFFPRKSSAMAEVTPIYVAPTREELRAMSKDMPSIKRLSVSSSSGNKAKSPTLTAGTDKKPSPAQVKGSSEEQAARRRQDILRSIDRSALSQATSSEEGSGGGSGENRGGGGKKSIEQQVAGTFNKYVSTERERMAQKKQALFRKEKSKKIEELLSFSRSFQLPAERRASVGGTDLTKKNKTEVEGEGKKERRTTIGSSGAPSLTNAGPASLTVVKEEVEITTLPDPVKETRKGPVKTEKETEKETIKESEDRADKSMTKESSQAKADSSGNLASFRWNAQAVEFKPTGPSPPNSNKSSTGSTGKGERSEGEESSKAQETEPLDKERVNPIFSGPGPTQEGGAFPVSPPPMPIFPGHPASLSLPTSMSGGGMAVSGSPMMAPGGSPLPMMAQAMGQIPSPMAPHSPHPHPPVPNPSQGVPPQHQQPGPPPHSMMHPGHMPHPPFDMTSQAGGIPPFRVPQQLMAHPQMLAAFFKQQQQQQQQMQQQAQGSPQPGHPSISSSPRSPQQGLPQGTPPFPPHPMLHPGMFLPGMPFPGHQAGAGMMHPAFAPPRHPGPHPSASPGPMTTHANLTPNSNPPPLAHLQFTPPPASPSPGPDRRTSLAATSSSSPAPVSPGPDRRTSLVSPSLSPASASSSSASPSTAAGNNPPAPMVSGPGPSPHGGGHPPPLPPHIAAAMMMAATSGDPMVMQQAMASWVAMMGSHNGSNGPPPPLPQGFPQGFPQGLPQGMPQETSSPIGTQGGLAGQGDQTNPSSPPSKAE</sequence>
<dbReference type="SMART" id="SM01272">
    <property type="entry name" value="LsmAD"/>
    <property type="match status" value="1"/>
</dbReference>
<feature type="region of interest" description="Disordered" evidence="1">
    <location>
        <begin position="777"/>
        <end position="974"/>
    </location>
</feature>
<feature type="compositionally biased region" description="Low complexity" evidence="1">
    <location>
        <begin position="1086"/>
        <end position="1099"/>
    </location>
</feature>
<feature type="compositionally biased region" description="Low complexity" evidence="1">
    <location>
        <begin position="197"/>
        <end position="217"/>
    </location>
</feature>
<dbReference type="Pfam" id="PF14438">
    <property type="entry name" value="SM-ATX"/>
    <property type="match status" value="1"/>
</dbReference>
<feature type="compositionally biased region" description="Low complexity" evidence="1">
    <location>
        <begin position="501"/>
        <end position="517"/>
    </location>
</feature>
<evidence type="ECO:0000313" key="4">
    <source>
        <dbReference type="Proteomes" id="UP000267251"/>
    </source>
</evidence>
<feature type="compositionally biased region" description="Basic and acidic residues" evidence="1">
    <location>
        <begin position="916"/>
        <end position="939"/>
    </location>
</feature>
<feature type="region of interest" description="Disordered" evidence="1">
    <location>
        <begin position="179"/>
        <end position="222"/>
    </location>
</feature>
<feature type="compositionally biased region" description="Low complexity" evidence="1">
    <location>
        <begin position="284"/>
        <end position="308"/>
    </location>
</feature>
<feature type="compositionally biased region" description="Polar residues" evidence="1">
    <location>
        <begin position="806"/>
        <end position="819"/>
    </location>
</feature>
<dbReference type="InterPro" id="IPR009604">
    <property type="entry name" value="LsmAD_domain"/>
</dbReference>
<dbReference type="PANTHER" id="PTHR12854">
    <property type="entry name" value="ATAXIN 2-RELATED"/>
    <property type="match status" value="1"/>
</dbReference>
<dbReference type="Pfam" id="PF06741">
    <property type="entry name" value="LsmAD"/>
    <property type="match status" value="1"/>
</dbReference>
<feature type="compositionally biased region" description="Low complexity" evidence="1">
    <location>
        <begin position="1326"/>
        <end position="1341"/>
    </location>
</feature>
<feature type="compositionally biased region" description="Low complexity" evidence="1">
    <location>
        <begin position="1232"/>
        <end position="1257"/>
    </location>
</feature>
<feature type="compositionally biased region" description="Low complexity" evidence="1">
    <location>
        <begin position="1133"/>
        <end position="1146"/>
    </location>
</feature>
<feature type="region of interest" description="Disordered" evidence="1">
    <location>
        <begin position="1007"/>
        <end position="1068"/>
    </location>
</feature>
<feature type="compositionally biased region" description="Basic and acidic residues" evidence="1">
    <location>
        <begin position="680"/>
        <end position="697"/>
    </location>
</feature>
<feature type="compositionally biased region" description="Pro residues" evidence="1">
    <location>
        <begin position="1123"/>
        <end position="1132"/>
    </location>
</feature>